<dbReference type="RefSeq" id="WP_254084258.1">
    <property type="nucleotide sequence ID" value="NZ_JAHESE010000008.1"/>
</dbReference>
<evidence type="ECO:0000313" key="2">
    <source>
        <dbReference type="Proteomes" id="UP001319080"/>
    </source>
</evidence>
<keyword evidence="2" id="KW-1185">Reference proteome</keyword>
<protein>
    <submittedName>
        <fullName evidence="1">Uncharacterized protein</fullName>
    </submittedName>
</protein>
<comment type="caution">
    <text evidence="1">The sequence shown here is derived from an EMBL/GenBank/DDBJ whole genome shotgun (WGS) entry which is preliminary data.</text>
</comment>
<proteinExistence type="predicted"/>
<dbReference type="EMBL" id="JAHESE010000008">
    <property type="protein sequence ID" value="MBT1708663.1"/>
    <property type="molecule type" value="Genomic_DNA"/>
</dbReference>
<sequence length="142" mass="16474">MDKSVEFSIAKITTEQFAMIDDYYFPEKEVALVGEFRFALIQKDKVISAFSQFRFQHSDKPFLVIEVGCHFKMKEDSWDQFKNGNKMVIEKGFMVHLLTISVGTTRGVLHTKTESSRFNQYLLPTINLTDTVKEDFTVDLTQ</sequence>
<accession>A0AAP2DYQ0</accession>
<gene>
    <name evidence="1" type="ORF">KK062_10535</name>
</gene>
<organism evidence="1 2">
    <name type="scientific">Dawidia cretensis</name>
    <dbReference type="NCBI Taxonomy" id="2782350"/>
    <lineage>
        <taxon>Bacteria</taxon>
        <taxon>Pseudomonadati</taxon>
        <taxon>Bacteroidota</taxon>
        <taxon>Cytophagia</taxon>
        <taxon>Cytophagales</taxon>
        <taxon>Chryseotaleaceae</taxon>
        <taxon>Dawidia</taxon>
    </lineage>
</organism>
<dbReference type="Proteomes" id="UP001319080">
    <property type="component" value="Unassembled WGS sequence"/>
</dbReference>
<dbReference type="AlphaFoldDB" id="A0AAP2DYQ0"/>
<evidence type="ECO:0000313" key="1">
    <source>
        <dbReference type="EMBL" id="MBT1708663.1"/>
    </source>
</evidence>
<reference evidence="1 2" key="1">
    <citation type="submission" date="2021-05" db="EMBL/GenBank/DDBJ databases">
        <title>A Polyphasic approach of four new species of the genus Ohtaekwangia: Ohtaekwangia histidinii sp. nov., Ohtaekwangia cretensis sp. nov., Ohtaekwangia indiensis sp. nov., Ohtaekwangia reichenbachii sp. nov. from diverse environment.</title>
        <authorList>
            <person name="Octaviana S."/>
        </authorList>
    </citation>
    <scope>NUCLEOTIDE SEQUENCE [LARGE SCALE GENOMIC DNA]</scope>
    <source>
        <strain evidence="1 2">PWU5</strain>
    </source>
</reference>
<name>A0AAP2DYQ0_9BACT</name>